<dbReference type="GeneID" id="54993703"/>
<evidence type="ECO:0000313" key="3">
    <source>
        <dbReference type="Proteomes" id="UP000251243"/>
    </source>
</evidence>
<keyword evidence="1" id="KW-0812">Transmembrane</keyword>
<reference evidence="3" key="1">
    <citation type="submission" date="2018-04" db="EMBL/GenBank/DDBJ databases">
        <authorList>
            <person name="Go L.Y."/>
            <person name="Mitchell J.A."/>
        </authorList>
    </citation>
    <scope>NUCLEOTIDE SEQUENCE [LARGE SCALE GENOMIC DNA]</scope>
</reference>
<keyword evidence="1" id="KW-1133">Transmembrane helix</keyword>
<gene>
    <name evidence="2" type="primary">20</name>
    <name evidence="2" type="ORF">SEA_ZETA1847_20</name>
</gene>
<evidence type="ECO:0000256" key="1">
    <source>
        <dbReference type="SAM" id="Phobius"/>
    </source>
</evidence>
<protein>
    <submittedName>
        <fullName evidence="2">Tail needle protein</fullName>
    </submittedName>
</protein>
<sequence>MGTPAPAEVTVAVASADPVVAAIARLEGKVDVALALHGADLRELRHDRDDHEVRIRAQEARKTVSPRDLWVGLGGAAATGAALASIIRTIYPA</sequence>
<evidence type="ECO:0000313" key="2">
    <source>
        <dbReference type="EMBL" id="AWY06654.1"/>
    </source>
</evidence>
<dbReference type="EMBL" id="MH271320">
    <property type="protein sequence ID" value="AWY06654.1"/>
    <property type="molecule type" value="Genomic_DNA"/>
</dbReference>
<organism evidence="2 3">
    <name type="scientific">Microbacterium phage Zeta1847</name>
    <dbReference type="NCBI Taxonomy" id="2201444"/>
    <lineage>
        <taxon>Viruses</taxon>
        <taxon>Duplodnaviria</taxon>
        <taxon>Heunggongvirae</taxon>
        <taxon>Uroviricota</taxon>
        <taxon>Caudoviricetes</taxon>
        <taxon>Casidaviridae</taxon>
        <taxon>Zetavirus</taxon>
        <taxon>Zetavirus zeta1847</taxon>
    </lineage>
</organism>
<dbReference type="KEGG" id="vg:54993703"/>
<keyword evidence="3" id="KW-1185">Reference proteome</keyword>
<keyword evidence="1" id="KW-0472">Membrane</keyword>
<name>A0A2Z4Q9H1_9CAUD</name>
<dbReference type="Proteomes" id="UP000251243">
    <property type="component" value="Segment"/>
</dbReference>
<proteinExistence type="predicted"/>
<feature type="transmembrane region" description="Helical" evidence="1">
    <location>
        <begin position="69"/>
        <end position="91"/>
    </location>
</feature>
<dbReference type="RefSeq" id="YP_009803143.1">
    <property type="nucleotide sequence ID" value="NC_047992.1"/>
</dbReference>
<accession>A0A2Z4Q9H1</accession>